<keyword evidence="2" id="KW-1185">Reference proteome</keyword>
<protein>
    <submittedName>
        <fullName evidence="1">Uncharacterized protein</fullName>
    </submittedName>
</protein>
<dbReference type="AlphaFoldDB" id="A0A8T0H5N8"/>
<evidence type="ECO:0000313" key="1">
    <source>
        <dbReference type="EMBL" id="KAG0564422.1"/>
    </source>
</evidence>
<dbReference type="Proteomes" id="UP000822688">
    <property type="component" value="Chromosome 8"/>
</dbReference>
<dbReference type="EMBL" id="CM026429">
    <property type="protein sequence ID" value="KAG0564422.1"/>
    <property type="molecule type" value="Genomic_DNA"/>
</dbReference>
<organism evidence="1 2">
    <name type="scientific">Ceratodon purpureus</name>
    <name type="common">Fire moss</name>
    <name type="synonym">Dicranum purpureum</name>
    <dbReference type="NCBI Taxonomy" id="3225"/>
    <lineage>
        <taxon>Eukaryota</taxon>
        <taxon>Viridiplantae</taxon>
        <taxon>Streptophyta</taxon>
        <taxon>Embryophyta</taxon>
        <taxon>Bryophyta</taxon>
        <taxon>Bryophytina</taxon>
        <taxon>Bryopsida</taxon>
        <taxon>Dicranidae</taxon>
        <taxon>Pseudoditrichales</taxon>
        <taxon>Ditrichaceae</taxon>
        <taxon>Ceratodon</taxon>
    </lineage>
</organism>
<gene>
    <name evidence="1" type="ORF">KC19_8G108900</name>
</gene>
<evidence type="ECO:0000313" key="2">
    <source>
        <dbReference type="Proteomes" id="UP000822688"/>
    </source>
</evidence>
<name>A0A8T0H5N8_CERPU</name>
<comment type="caution">
    <text evidence="1">The sequence shown here is derived from an EMBL/GenBank/DDBJ whole genome shotgun (WGS) entry which is preliminary data.</text>
</comment>
<accession>A0A8T0H5N8</accession>
<proteinExistence type="predicted"/>
<sequence length="122" mass="13497">MYALRQPGLNATAPAAHLAPLGVTSVHLKDGLRCGNSELLKYWASSSANFLLMCTAVLQGLHDTCCKHAPWLLILLAGIYDEPLEHSSSRGVKFVSFSADPQIIEYRRYYFGNLADAYWAHV</sequence>
<reference evidence="1" key="1">
    <citation type="submission" date="2020-06" db="EMBL/GenBank/DDBJ databases">
        <title>WGS assembly of Ceratodon purpureus strain R40.</title>
        <authorList>
            <person name="Carey S.B."/>
            <person name="Jenkins J."/>
            <person name="Shu S."/>
            <person name="Lovell J.T."/>
            <person name="Sreedasyam A."/>
            <person name="Maumus F."/>
            <person name="Tiley G.P."/>
            <person name="Fernandez-Pozo N."/>
            <person name="Barry K."/>
            <person name="Chen C."/>
            <person name="Wang M."/>
            <person name="Lipzen A."/>
            <person name="Daum C."/>
            <person name="Saski C.A."/>
            <person name="Payton A.C."/>
            <person name="Mcbreen J.C."/>
            <person name="Conrad R.E."/>
            <person name="Kollar L.M."/>
            <person name="Olsson S."/>
            <person name="Huttunen S."/>
            <person name="Landis J.B."/>
            <person name="Wickett N.J."/>
            <person name="Johnson M.G."/>
            <person name="Rensing S.A."/>
            <person name="Grimwood J."/>
            <person name="Schmutz J."/>
            <person name="Mcdaniel S.F."/>
        </authorList>
    </citation>
    <scope>NUCLEOTIDE SEQUENCE</scope>
    <source>
        <strain evidence="1">R40</strain>
    </source>
</reference>